<dbReference type="InterPro" id="IPR009057">
    <property type="entry name" value="Homeodomain-like_sf"/>
</dbReference>
<dbReference type="SUPFAM" id="SSF46689">
    <property type="entry name" value="Homeodomain-like"/>
    <property type="match status" value="1"/>
</dbReference>
<sequence length="208" mass="22857">MAAAESAAGTDADTRTRLLRAAAFHFARKGTSGARNHEIHAMAGLRNESALHYYFGNRRNLVNAVVGEYDVFAGQSANSIPGETPEAVVDYVVGRLDSALATPDGRNWLRVISELMAQFTDQPGMADDAERATTLAVRLEPMVALPAAVVHRRTFAMLRFMTSQMAERASHLEHDDLPLLDESEFIDEVAAMSLAMLTTPMRQRARLR</sequence>
<evidence type="ECO:0000313" key="1">
    <source>
        <dbReference type="EMBL" id="MBK9297491.1"/>
    </source>
</evidence>
<reference evidence="1 2" key="1">
    <citation type="submission" date="2020-10" db="EMBL/GenBank/DDBJ databases">
        <title>Connecting structure to function with the recovery of over 1000 high-quality activated sludge metagenome-assembled genomes encoding full-length rRNA genes using long-read sequencing.</title>
        <authorList>
            <person name="Singleton C.M."/>
            <person name="Petriglieri F."/>
            <person name="Kristensen J.M."/>
            <person name="Kirkegaard R.H."/>
            <person name="Michaelsen T.Y."/>
            <person name="Andersen M.H."/>
            <person name="Karst S.M."/>
            <person name="Dueholm M.S."/>
            <person name="Nielsen P.H."/>
            <person name="Albertsen M."/>
        </authorList>
    </citation>
    <scope>NUCLEOTIDE SEQUENCE [LARGE SCALE GENOMIC DNA]</scope>
    <source>
        <strain evidence="1">Lyne_18-Q3-R50-59_MAXAC.006</strain>
    </source>
</reference>
<dbReference type="EMBL" id="JADJZA010000007">
    <property type="protein sequence ID" value="MBK9297491.1"/>
    <property type="molecule type" value="Genomic_DNA"/>
</dbReference>
<gene>
    <name evidence="1" type="ORF">IPN02_11800</name>
</gene>
<comment type="caution">
    <text evidence="1">The sequence shown here is derived from an EMBL/GenBank/DDBJ whole genome shotgun (WGS) entry which is preliminary data.</text>
</comment>
<organism evidence="1 2">
    <name type="scientific">Candidatus Neomicrothrix subdominans</name>
    <dbReference type="NCBI Taxonomy" id="2954438"/>
    <lineage>
        <taxon>Bacteria</taxon>
        <taxon>Bacillati</taxon>
        <taxon>Actinomycetota</taxon>
        <taxon>Acidimicrobiia</taxon>
        <taxon>Acidimicrobiales</taxon>
        <taxon>Microthrixaceae</taxon>
        <taxon>Candidatus Neomicrothrix</taxon>
    </lineage>
</organism>
<proteinExistence type="predicted"/>
<evidence type="ECO:0000313" key="2">
    <source>
        <dbReference type="Proteomes" id="UP000727993"/>
    </source>
</evidence>
<dbReference type="AlphaFoldDB" id="A0A936TDE2"/>
<evidence type="ECO:0008006" key="3">
    <source>
        <dbReference type="Google" id="ProtNLM"/>
    </source>
</evidence>
<protein>
    <recommendedName>
        <fullName evidence="3">TetR family transcriptional regulator</fullName>
    </recommendedName>
</protein>
<dbReference type="Gene3D" id="1.10.357.10">
    <property type="entry name" value="Tetracycline Repressor, domain 2"/>
    <property type="match status" value="1"/>
</dbReference>
<name>A0A936TDE2_9ACTN</name>
<dbReference type="Proteomes" id="UP000727993">
    <property type="component" value="Unassembled WGS sequence"/>
</dbReference>
<accession>A0A936TDE2</accession>